<evidence type="ECO:0000256" key="4">
    <source>
        <dbReference type="SAM" id="MobiDB-lite"/>
    </source>
</evidence>
<dbReference type="SMART" id="SM00251">
    <property type="entry name" value="SAM_PNT"/>
    <property type="match status" value="1"/>
</dbReference>
<keyword evidence="8" id="KW-1185">Reference proteome</keyword>
<dbReference type="PANTHER" id="PTHR11849">
    <property type="entry name" value="ETS"/>
    <property type="match status" value="1"/>
</dbReference>
<protein>
    <submittedName>
        <fullName evidence="7">SAM pointed domain-containing Ets transcription factor</fullName>
    </submittedName>
</protein>
<organism evidence="7 8">
    <name type="scientific">Mizuhopecten yessoensis</name>
    <name type="common">Japanese scallop</name>
    <name type="synonym">Patinopecten yessoensis</name>
    <dbReference type="NCBI Taxonomy" id="6573"/>
    <lineage>
        <taxon>Eukaryota</taxon>
        <taxon>Metazoa</taxon>
        <taxon>Spiralia</taxon>
        <taxon>Lophotrochozoa</taxon>
        <taxon>Mollusca</taxon>
        <taxon>Bivalvia</taxon>
        <taxon>Autobranchia</taxon>
        <taxon>Pteriomorphia</taxon>
        <taxon>Pectinida</taxon>
        <taxon>Pectinoidea</taxon>
        <taxon>Pectinidae</taxon>
        <taxon>Mizuhopecten</taxon>
    </lineage>
</organism>
<gene>
    <name evidence="7" type="ORF">KP79_PYT17908</name>
</gene>
<comment type="similarity">
    <text evidence="1 3">Belongs to the ETS family.</text>
</comment>
<dbReference type="GO" id="GO:0030154">
    <property type="term" value="P:cell differentiation"/>
    <property type="evidence" value="ECO:0007669"/>
    <property type="project" value="TreeGrafter"/>
</dbReference>
<dbReference type="AlphaFoldDB" id="A0A210Q763"/>
<dbReference type="InterPro" id="IPR013761">
    <property type="entry name" value="SAM/pointed_sf"/>
</dbReference>
<dbReference type="OrthoDB" id="5961210at2759"/>
<dbReference type="InterPro" id="IPR000418">
    <property type="entry name" value="Ets_dom"/>
</dbReference>
<dbReference type="PROSITE" id="PS00345">
    <property type="entry name" value="ETS_DOMAIN_1"/>
    <property type="match status" value="1"/>
</dbReference>
<dbReference type="SUPFAM" id="SSF47769">
    <property type="entry name" value="SAM/Pointed domain"/>
    <property type="match status" value="1"/>
</dbReference>
<keyword evidence="3" id="KW-0539">Nucleus</keyword>
<evidence type="ECO:0000259" key="5">
    <source>
        <dbReference type="PROSITE" id="PS50061"/>
    </source>
</evidence>
<dbReference type="GO" id="GO:0000981">
    <property type="term" value="F:DNA-binding transcription factor activity, RNA polymerase II-specific"/>
    <property type="evidence" value="ECO:0007669"/>
    <property type="project" value="TreeGrafter"/>
</dbReference>
<dbReference type="GO" id="GO:0005634">
    <property type="term" value="C:nucleus"/>
    <property type="evidence" value="ECO:0007669"/>
    <property type="project" value="UniProtKB-SubCell"/>
</dbReference>
<dbReference type="Pfam" id="PF02198">
    <property type="entry name" value="SAM_PNT"/>
    <property type="match status" value="1"/>
</dbReference>
<comment type="caution">
    <text evidence="7">The sequence shown here is derived from an EMBL/GenBank/DDBJ whole genome shotgun (WGS) entry which is preliminary data.</text>
</comment>
<evidence type="ECO:0000313" key="7">
    <source>
        <dbReference type="EMBL" id="OWF44576.1"/>
    </source>
</evidence>
<dbReference type="Gene3D" id="1.10.150.50">
    <property type="entry name" value="Transcription Factor, Ets-1"/>
    <property type="match status" value="1"/>
</dbReference>
<feature type="compositionally biased region" description="Acidic residues" evidence="4">
    <location>
        <begin position="282"/>
        <end position="292"/>
    </location>
</feature>
<dbReference type="STRING" id="6573.A0A210Q763"/>
<dbReference type="SUPFAM" id="SSF46785">
    <property type="entry name" value="Winged helix' DNA-binding domain"/>
    <property type="match status" value="1"/>
</dbReference>
<proteinExistence type="inferred from homology"/>
<evidence type="ECO:0000259" key="6">
    <source>
        <dbReference type="PROSITE" id="PS51433"/>
    </source>
</evidence>
<evidence type="ECO:0000256" key="1">
    <source>
        <dbReference type="ARBA" id="ARBA00005562"/>
    </source>
</evidence>
<dbReference type="PRINTS" id="PR00454">
    <property type="entry name" value="ETSDOMAIN"/>
</dbReference>
<name>A0A210Q763_MIZYE</name>
<dbReference type="GO" id="GO:0043565">
    <property type="term" value="F:sequence-specific DNA binding"/>
    <property type="evidence" value="ECO:0007669"/>
    <property type="project" value="InterPro"/>
</dbReference>
<dbReference type="Proteomes" id="UP000242188">
    <property type="component" value="Unassembled WGS sequence"/>
</dbReference>
<evidence type="ECO:0000256" key="2">
    <source>
        <dbReference type="ARBA" id="ARBA00023125"/>
    </source>
</evidence>
<dbReference type="PROSITE" id="PS51433">
    <property type="entry name" value="PNT"/>
    <property type="match status" value="1"/>
</dbReference>
<dbReference type="InterPro" id="IPR046328">
    <property type="entry name" value="ETS_fam"/>
</dbReference>
<dbReference type="InterPro" id="IPR036390">
    <property type="entry name" value="WH_DNA-bd_sf"/>
</dbReference>
<feature type="domain" description="ETS" evidence="5">
    <location>
        <begin position="314"/>
        <end position="397"/>
    </location>
</feature>
<comment type="subcellular location">
    <subcellularLocation>
        <location evidence="3">Nucleus</location>
    </subcellularLocation>
</comment>
<dbReference type="PROSITE" id="PS00346">
    <property type="entry name" value="ETS_DOMAIN_2"/>
    <property type="match status" value="1"/>
</dbReference>
<dbReference type="InterPro" id="IPR003118">
    <property type="entry name" value="Pointed_dom"/>
</dbReference>
<dbReference type="FunFam" id="1.10.10.10:FF:000996">
    <property type="entry name" value="Predicted protein"/>
    <property type="match status" value="1"/>
</dbReference>
<dbReference type="Gene3D" id="1.10.10.10">
    <property type="entry name" value="Winged helix-like DNA-binding domain superfamily/Winged helix DNA-binding domain"/>
    <property type="match status" value="1"/>
</dbReference>
<dbReference type="SMART" id="SM00413">
    <property type="entry name" value="ETS"/>
    <property type="match status" value="1"/>
</dbReference>
<feature type="region of interest" description="Disordered" evidence="4">
    <location>
        <begin position="276"/>
        <end position="305"/>
    </location>
</feature>
<dbReference type="EMBL" id="NEDP02004735">
    <property type="protein sequence ID" value="OWF44576.1"/>
    <property type="molecule type" value="Genomic_DNA"/>
</dbReference>
<keyword evidence="2 3" id="KW-0238">DNA-binding</keyword>
<dbReference type="Pfam" id="PF00178">
    <property type="entry name" value="Ets"/>
    <property type="match status" value="1"/>
</dbReference>
<sequence>MQTEAEFPYINIYLSMCQSISGCSDTEDSMQNRDQKVPQVPFMTNQSDIMMSGFDSILVDDLSMLEPVSEMCSNTTASHDQVCVPDSPKSFTDLDTQFYPEHVHIKQEKQEPMDFPPCEQLRSQQHLNAHVQPPHHLHQQNSMLLKDDESLSRLVFGVMKQDIEHICGILRINQNPRYWSQDDVRKWLQWQSQEYCPNAIDVNAFKINGLDFCNLTQEDFKRRTPAAWSNIYHQLDIWKSACTLDTPCMSQTTDFNCNQQFYPDFERIPIPAMSPCPSVSSDDSDERSDNDEFSNICGVTSPSLPKETEHKQTIHLWQFLKELLLHTDNFSNCIKWVSQKEGIFKIEDSSRVAKLWGKRKNRPAMNYDKLSRSIRQYYKKGIIKKTTHSKRLVYQFCQPYL</sequence>
<reference evidence="7 8" key="1">
    <citation type="journal article" date="2017" name="Nat. Ecol. Evol.">
        <title>Scallop genome provides insights into evolution of bilaterian karyotype and development.</title>
        <authorList>
            <person name="Wang S."/>
            <person name="Zhang J."/>
            <person name="Jiao W."/>
            <person name="Li J."/>
            <person name="Xun X."/>
            <person name="Sun Y."/>
            <person name="Guo X."/>
            <person name="Huan P."/>
            <person name="Dong B."/>
            <person name="Zhang L."/>
            <person name="Hu X."/>
            <person name="Sun X."/>
            <person name="Wang J."/>
            <person name="Zhao C."/>
            <person name="Wang Y."/>
            <person name="Wang D."/>
            <person name="Huang X."/>
            <person name="Wang R."/>
            <person name="Lv J."/>
            <person name="Li Y."/>
            <person name="Zhang Z."/>
            <person name="Liu B."/>
            <person name="Lu W."/>
            <person name="Hui Y."/>
            <person name="Liang J."/>
            <person name="Zhou Z."/>
            <person name="Hou R."/>
            <person name="Li X."/>
            <person name="Liu Y."/>
            <person name="Li H."/>
            <person name="Ning X."/>
            <person name="Lin Y."/>
            <person name="Zhao L."/>
            <person name="Xing Q."/>
            <person name="Dou J."/>
            <person name="Li Y."/>
            <person name="Mao J."/>
            <person name="Guo H."/>
            <person name="Dou H."/>
            <person name="Li T."/>
            <person name="Mu C."/>
            <person name="Jiang W."/>
            <person name="Fu Q."/>
            <person name="Fu X."/>
            <person name="Miao Y."/>
            <person name="Liu J."/>
            <person name="Yu Q."/>
            <person name="Li R."/>
            <person name="Liao H."/>
            <person name="Li X."/>
            <person name="Kong Y."/>
            <person name="Jiang Z."/>
            <person name="Chourrout D."/>
            <person name="Li R."/>
            <person name="Bao Z."/>
        </authorList>
    </citation>
    <scope>NUCLEOTIDE SEQUENCE [LARGE SCALE GENOMIC DNA]</scope>
    <source>
        <strain evidence="7 8">PY_sf001</strain>
    </source>
</reference>
<evidence type="ECO:0000313" key="8">
    <source>
        <dbReference type="Proteomes" id="UP000242188"/>
    </source>
</evidence>
<evidence type="ECO:0000256" key="3">
    <source>
        <dbReference type="RuleBase" id="RU004019"/>
    </source>
</evidence>
<dbReference type="InterPro" id="IPR036388">
    <property type="entry name" value="WH-like_DNA-bd_sf"/>
</dbReference>
<feature type="domain" description="PNT" evidence="6">
    <location>
        <begin position="158"/>
        <end position="242"/>
    </location>
</feature>
<dbReference type="PROSITE" id="PS50061">
    <property type="entry name" value="ETS_DOMAIN_3"/>
    <property type="match status" value="1"/>
</dbReference>
<accession>A0A210Q763</accession>
<dbReference type="PANTHER" id="PTHR11849:SF182">
    <property type="entry name" value="SAM POINTED DOMAIN-CONTAINING ETS TRANSCRIPTION FACTOR"/>
    <property type="match status" value="1"/>
</dbReference>